<evidence type="ECO:0000313" key="9">
    <source>
        <dbReference type="Proteomes" id="UP001445335"/>
    </source>
</evidence>
<dbReference type="InterPro" id="IPR007248">
    <property type="entry name" value="Mpv17_PMP22"/>
</dbReference>
<dbReference type="GO" id="GO:0016020">
    <property type="term" value="C:membrane"/>
    <property type="evidence" value="ECO:0007669"/>
    <property type="project" value="UniProtKB-SubCell"/>
</dbReference>
<gene>
    <name evidence="8" type="ORF">WJX81_000068</name>
</gene>
<evidence type="ECO:0000256" key="5">
    <source>
        <dbReference type="ARBA" id="ARBA00023136"/>
    </source>
</evidence>
<dbReference type="GO" id="GO:0005737">
    <property type="term" value="C:cytoplasm"/>
    <property type="evidence" value="ECO:0007669"/>
    <property type="project" value="TreeGrafter"/>
</dbReference>
<comment type="caution">
    <text evidence="8">The sequence shown here is derived from an EMBL/GenBank/DDBJ whole genome shotgun (WGS) entry which is preliminary data.</text>
</comment>
<evidence type="ECO:0000256" key="7">
    <source>
        <dbReference type="SAM" id="MobiDB-lite"/>
    </source>
</evidence>
<proteinExistence type="inferred from homology"/>
<evidence type="ECO:0000313" key="8">
    <source>
        <dbReference type="EMBL" id="KAK9832477.1"/>
    </source>
</evidence>
<comment type="similarity">
    <text evidence="2 6">Belongs to the peroxisomal membrane protein PXMP2/4 family.</text>
</comment>
<accession>A0AAW1RF74</accession>
<evidence type="ECO:0000256" key="3">
    <source>
        <dbReference type="ARBA" id="ARBA00022692"/>
    </source>
</evidence>
<dbReference type="Proteomes" id="UP001445335">
    <property type="component" value="Unassembled WGS sequence"/>
</dbReference>
<feature type="region of interest" description="Disordered" evidence="7">
    <location>
        <begin position="1"/>
        <end position="21"/>
    </location>
</feature>
<sequence>MSPREFALSTDAPAQPDGARRASHARIATAATTGAVTALWSGYSRNVESNPVRTKSATSFVGFVLGDILAQRLAGESFHFTRCLRLGMYGLLIDGPVGHWWYKLLDRKVMADNPQSLKAVLAKTAADQVVWAPVMTLVYFVFLRCVEGHPELIASTVQSKLIQTVAANYVLWPFAHFVNFRFIPNEHRILYNNVVSIFWNAFLSTLAHTGVDAPVLDTDQVRDALQQAADALPEPLHVQAARFSEALQGAVEPLHVQAAHFRDALGLPPGDALADSWTGSLRDLAARMREALPESVSKELPRLDAPNLDGLKLDVPRRIRMAAPTHPYLPE</sequence>
<keyword evidence="5" id="KW-0472">Membrane</keyword>
<dbReference type="PANTHER" id="PTHR11266:SF17">
    <property type="entry name" value="PROTEIN MPV17"/>
    <property type="match status" value="1"/>
</dbReference>
<evidence type="ECO:0000256" key="4">
    <source>
        <dbReference type="ARBA" id="ARBA00022989"/>
    </source>
</evidence>
<evidence type="ECO:0000256" key="6">
    <source>
        <dbReference type="RuleBase" id="RU363053"/>
    </source>
</evidence>
<organism evidence="8 9">
    <name type="scientific">Elliptochloris bilobata</name>
    <dbReference type="NCBI Taxonomy" id="381761"/>
    <lineage>
        <taxon>Eukaryota</taxon>
        <taxon>Viridiplantae</taxon>
        <taxon>Chlorophyta</taxon>
        <taxon>core chlorophytes</taxon>
        <taxon>Trebouxiophyceae</taxon>
        <taxon>Trebouxiophyceae incertae sedis</taxon>
        <taxon>Elliptochloris clade</taxon>
        <taxon>Elliptochloris</taxon>
    </lineage>
</organism>
<keyword evidence="4" id="KW-1133">Transmembrane helix</keyword>
<keyword evidence="3" id="KW-0812">Transmembrane</keyword>
<keyword evidence="9" id="KW-1185">Reference proteome</keyword>
<dbReference type="AlphaFoldDB" id="A0AAW1RF74"/>
<evidence type="ECO:0000256" key="2">
    <source>
        <dbReference type="ARBA" id="ARBA00006824"/>
    </source>
</evidence>
<protein>
    <submittedName>
        <fullName evidence="8">Uncharacterized protein</fullName>
    </submittedName>
</protein>
<dbReference type="Pfam" id="PF04117">
    <property type="entry name" value="Mpv17_PMP22"/>
    <property type="match status" value="1"/>
</dbReference>
<evidence type="ECO:0000256" key="1">
    <source>
        <dbReference type="ARBA" id="ARBA00004141"/>
    </source>
</evidence>
<name>A0AAW1RF74_9CHLO</name>
<reference evidence="8 9" key="1">
    <citation type="journal article" date="2024" name="Nat. Commun.">
        <title>Phylogenomics reveals the evolutionary origins of lichenization in chlorophyte algae.</title>
        <authorList>
            <person name="Puginier C."/>
            <person name="Libourel C."/>
            <person name="Otte J."/>
            <person name="Skaloud P."/>
            <person name="Haon M."/>
            <person name="Grisel S."/>
            <person name="Petersen M."/>
            <person name="Berrin J.G."/>
            <person name="Delaux P.M."/>
            <person name="Dal Grande F."/>
            <person name="Keller J."/>
        </authorList>
    </citation>
    <scope>NUCLEOTIDE SEQUENCE [LARGE SCALE GENOMIC DNA]</scope>
    <source>
        <strain evidence="8 9">SAG 245.80</strain>
    </source>
</reference>
<dbReference type="EMBL" id="JALJOU010000041">
    <property type="protein sequence ID" value="KAK9832477.1"/>
    <property type="molecule type" value="Genomic_DNA"/>
</dbReference>
<comment type="subcellular location">
    <subcellularLocation>
        <location evidence="1">Membrane</location>
        <topology evidence="1">Multi-pass membrane protein</topology>
    </subcellularLocation>
</comment>
<dbReference type="PANTHER" id="PTHR11266">
    <property type="entry name" value="PEROXISOMAL MEMBRANE PROTEIN 2, PXMP2 MPV17"/>
    <property type="match status" value="1"/>
</dbReference>